<accession>A0A4U8YVH9</accession>
<dbReference type="InterPro" id="IPR053876">
    <property type="entry name" value="Phage_int_M"/>
</dbReference>
<evidence type="ECO:0000256" key="1">
    <source>
        <dbReference type="ARBA" id="ARBA00023125"/>
    </source>
</evidence>
<evidence type="ECO:0000313" key="4">
    <source>
        <dbReference type="EMBL" id="VFU07800.1"/>
    </source>
</evidence>
<feature type="region of interest" description="Disordered" evidence="2">
    <location>
        <begin position="95"/>
        <end position="120"/>
    </location>
</feature>
<dbReference type="InterPro" id="IPR038488">
    <property type="entry name" value="Integrase_DNA-bd_sf"/>
</dbReference>
<dbReference type="AlphaFoldDB" id="A0A4U8YVH9"/>
<dbReference type="Pfam" id="PF22022">
    <property type="entry name" value="Phage_int_M"/>
    <property type="match status" value="1"/>
</dbReference>
<feature type="compositionally biased region" description="Basic and acidic residues" evidence="2">
    <location>
        <begin position="95"/>
        <end position="110"/>
    </location>
</feature>
<name>A0A4U8YVH9_METTU</name>
<feature type="domain" description="Phage integrase central" evidence="3">
    <location>
        <begin position="40"/>
        <end position="95"/>
    </location>
</feature>
<dbReference type="Gene3D" id="1.10.150.130">
    <property type="match status" value="1"/>
</dbReference>
<sequence length="120" mass="13100">MSLATARELAKAMRESLAKGIDPLDGREAQRLAKAAQLTFGQCADALLAAKSPAWRNEKHRAQWAMTLEKYAAPLRSLSVAARRAAGLATALAAKARDRQPIKRADRSSDRLIPSSWSHH</sequence>
<dbReference type="InterPro" id="IPR010998">
    <property type="entry name" value="Integrase_recombinase_N"/>
</dbReference>
<dbReference type="EMBL" id="LR536450">
    <property type="protein sequence ID" value="VFU07800.1"/>
    <property type="molecule type" value="Genomic_DNA"/>
</dbReference>
<evidence type="ECO:0000259" key="3">
    <source>
        <dbReference type="Pfam" id="PF22022"/>
    </source>
</evidence>
<dbReference type="Proteomes" id="UP000294360">
    <property type="component" value="Chromosome"/>
</dbReference>
<protein>
    <recommendedName>
        <fullName evidence="3">Phage integrase central domain-containing protein</fullName>
    </recommendedName>
</protein>
<dbReference type="Gene3D" id="3.30.160.390">
    <property type="entry name" value="Integrase, DNA-binding domain"/>
    <property type="match status" value="1"/>
</dbReference>
<proteinExistence type="predicted"/>
<keyword evidence="1" id="KW-0238">DNA-binding</keyword>
<evidence type="ECO:0000256" key="2">
    <source>
        <dbReference type="SAM" id="MobiDB-lite"/>
    </source>
</evidence>
<evidence type="ECO:0000313" key="5">
    <source>
        <dbReference type="Proteomes" id="UP000294360"/>
    </source>
</evidence>
<reference evidence="4 5" key="1">
    <citation type="submission" date="2019-03" db="EMBL/GenBank/DDBJ databases">
        <authorList>
            <person name="Kox A.R. M."/>
        </authorList>
    </citation>
    <scope>NUCLEOTIDE SEQUENCE [LARGE SCALE GENOMIC DNA]</scope>
    <source>
        <strain evidence="4">MTUNDRAET4 annotated genome</strain>
    </source>
</reference>
<dbReference type="KEGG" id="mtun:MTUNDRAET4_0907"/>
<organism evidence="4 5">
    <name type="scientific">Methylocella tundrae</name>
    <dbReference type="NCBI Taxonomy" id="227605"/>
    <lineage>
        <taxon>Bacteria</taxon>
        <taxon>Pseudomonadati</taxon>
        <taxon>Pseudomonadota</taxon>
        <taxon>Alphaproteobacteria</taxon>
        <taxon>Hyphomicrobiales</taxon>
        <taxon>Beijerinckiaceae</taxon>
        <taxon>Methylocella</taxon>
    </lineage>
</organism>
<gene>
    <name evidence="4" type="ORF">MTUNDRAET4_0907</name>
</gene>
<dbReference type="GO" id="GO:0003677">
    <property type="term" value="F:DNA binding"/>
    <property type="evidence" value="ECO:0007669"/>
    <property type="project" value="UniProtKB-KW"/>
</dbReference>